<proteinExistence type="predicted"/>
<dbReference type="SUPFAM" id="SSF52047">
    <property type="entry name" value="RNI-like"/>
    <property type="match status" value="1"/>
</dbReference>
<evidence type="ECO:0000313" key="1">
    <source>
        <dbReference type="EMBL" id="EIW74441.1"/>
    </source>
</evidence>
<evidence type="ECO:0008006" key="3">
    <source>
        <dbReference type="Google" id="ProtNLM"/>
    </source>
</evidence>
<gene>
    <name evidence="1" type="ORF">CONPUDRAFT_78086</name>
</gene>
<keyword evidence="2" id="KW-1185">Reference proteome</keyword>
<organism evidence="1 2">
    <name type="scientific">Coniophora puteana (strain RWD-64-598)</name>
    <name type="common">Brown rot fungus</name>
    <dbReference type="NCBI Taxonomy" id="741705"/>
    <lineage>
        <taxon>Eukaryota</taxon>
        <taxon>Fungi</taxon>
        <taxon>Dikarya</taxon>
        <taxon>Basidiomycota</taxon>
        <taxon>Agaricomycotina</taxon>
        <taxon>Agaricomycetes</taxon>
        <taxon>Agaricomycetidae</taxon>
        <taxon>Boletales</taxon>
        <taxon>Coniophorineae</taxon>
        <taxon>Coniophoraceae</taxon>
        <taxon>Coniophora</taxon>
    </lineage>
</organism>
<protein>
    <recommendedName>
        <fullName evidence="3">RNI-like protein</fullName>
    </recommendedName>
</protein>
<dbReference type="GeneID" id="19209702"/>
<dbReference type="RefSeq" id="XP_007775454.1">
    <property type="nucleotide sequence ID" value="XM_007777264.1"/>
</dbReference>
<dbReference type="Proteomes" id="UP000053558">
    <property type="component" value="Unassembled WGS sequence"/>
</dbReference>
<sequence length="559" mass="63057">MRIRALRIPSLLISGVDERAAQKLFASSYTIEQVFPKLRSLIADSVNGRRSWSPGFYCSFFSSNLSTLNVEFSANTDAVEAWQLLSKQSPLLRSLKITPFRGLHRVIRGSPTVLFGPMSRAVERLRLLEHLECPDLDNNALHAVSQLPSLRYLSLWTKQTLLPTPTAMALRFPALQTLELYSEDYKNTMNFLRSLETPPTTVMLADLKLSSTKMEEFLSLLSQAHSQRLEDLEINGDLDIGYILDTETVITIKTLRPLLCQRSLKRLYLCCIELQLSLSQTDVQEIALSLPLLEEVEIRLGSEALVTLDGLWQFVQSLSHLTRLHVGVDISGNLDLSDEASTALATPSKLGSISLDLPRGDNLSALITMISRCFPALERLKLVSSTHFDTHTSPETLEPLLRLHRLKEVNLDLSLQYNLSDTDLATMTIAWPNLDVLSAHGASNGPFEPTSTSVTLDGILALRETRISRAVLQVYLTNHPLNLEQLLERWKGFPPNRTMDTLEIWNVSSEDISKHKWADILVLLTVVFVRLKFRVSWRMPRVQEIEGDPRQEEHSGNER</sequence>
<dbReference type="AlphaFoldDB" id="R7SE41"/>
<dbReference type="KEGG" id="cput:CONPUDRAFT_78086"/>
<dbReference type="EMBL" id="JH711592">
    <property type="protein sequence ID" value="EIW74441.1"/>
    <property type="molecule type" value="Genomic_DNA"/>
</dbReference>
<accession>R7SE41</accession>
<name>R7SE41_CONPW</name>
<evidence type="ECO:0000313" key="2">
    <source>
        <dbReference type="Proteomes" id="UP000053558"/>
    </source>
</evidence>
<reference evidence="2" key="1">
    <citation type="journal article" date="2012" name="Science">
        <title>The Paleozoic origin of enzymatic lignin decomposition reconstructed from 31 fungal genomes.</title>
        <authorList>
            <person name="Floudas D."/>
            <person name="Binder M."/>
            <person name="Riley R."/>
            <person name="Barry K."/>
            <person name="Blanchette R.A."/>
            <person name="Henrissat B."/>
            <person name="Martinez A.T."/>
            <person name="Otillar R."/>
            <person name="Spatafora J.W."/>
            <person name="Yadav J.S."/>
            <person name="Aerts A."/>
            <person name="Benoit I."/>
            <person name="Boyd A."/>
            <person name="Carlson A."/>
            <person name="Copeland A."/>
            <person name="Coutinho P.M."/>
            <person name="de Vries R.P."/>
            <person name="Ferreira P."/>
            <person name="Findley K."/>
            <person name="Foster B."/>
            <person name="Gaskell J."/>
            <person name="Glotzer D."/>
            <person name="Gorecki P."/>
            <person name="Heitman J."/>
            <person name="Hesse C."/>
            <person name="Hori C."/>
            <person name="Igarashi K."/>
            <person name="Jurgens J.A."/>
            <person name="Kallen N."/>
            <person name="Kersten P."/>
            <person name="Kohler A."/>
            <person name="Kuees U."/>
            <person name="Kumar T.K.A."/>
            <person name="Kuo A."/>
            <person name="LaButti K."/>
            <person name="Larrondo L.F."/>
            <person name="Lindquist E."/>
            <person name="Ling A."/>
            <person name="Lombard V."/>
            <person name="Lucas S."/>
            <person name="Lundell T."/>
            <person name="Martin R."/>
            <person name="McLaughlin D.J."/>
            <person name="Morgenstern I."/>
            <person name="Morin E."/>
            <person name="Murat C."/>
            <person name="Nagy L.G."/>
            <person name="Nolan M."/>
            <person name="Ohm R.A."/>
            <person name="Patyshakuliyeva A."/>
            <person name="Rokas A."/>
            <person name="Ruiz-Duenas F.J."/>
            <person name="Sabat G."/>
            <person name="Salamov A."/>
            <person name="Samejima M."/>
            <person name="Schmutz J."/>
            <person name="Slot J.C."/>
            <person name="St John F."/>
            <person name="Stenlid J."/>
            <person name="Sun H."/>
            <person name="Sun S."/>
            <person name="Syed K."/>
            <person name="Tsang A."/>
            <person name="Wiebenga A."/>
            <person name="Young D."/>
            <person name="Pisabarro A."/>
            <person name="Eastwood D.C."/>
            <person name="Martin F."/>
            <person name="Cullen D."/>
            <person name="Grigoriev I.V."/>
            <person name="Hibbett D.S."/>
        </authorList>
    </citation>
    <scope>NUCLEOTIDE SEQUENCE [LARGE SCALE GENOMIC DNA]</scope>
    <source>
        <strain evidence="2">RWD-64-598 SS2</strain>
    </source>
</reference>